<protein>
    <recommendedName>
        <fullName evidence="1">Ig-like domain-containing protein</fullName>
    </recommendedName>
</protein>
<reference evidence="2 3" key="1">
    <citation type="journal article" date="2019" name="PLoS Pathog.">
        <title>Genome sequence of the bovine parasite Schistosoma bovis Tanzania.</title>
        <authorList>
            <person name="Oey H."/>
            <person name="Zakrzewski M."/>
            <person name="Gobert G."/>
            <person name="Gravermann K."/>
            <person name="Stoye J."/>
            <person name="Jones M."/>
            <person name="Mcmanus D."/>
            <person name="Krause L."/>
        </authorList>
    </citation>
    <scope>NUCLEOTIDE SEQUENCE [LARGE SCALE GENOMIC DNA]</scope>
    <source>
        <strain evidence="2 3">TAN1997</strain>
    </source>
</reference>
<proteinExistence type="predicted"/>
<accession>A0A430Q546</accession>
<sequence length="1671" mass="187009">SVNQIPVENLNYNWEIKRRDGTPIDTAVLARDYINVKGPGGNTLIIGNLRLLSAGLIGRCIVTNDSLTDPTISDIDGKDYEVVIEGLDEDGRLKVSKNDNKTLTVFLKHKETGEQIYPSPPNTCAGVETRYLNGYPVPLSYLADTYEFQSDNGKFHLYHMKEPNISPLVQMRFIIEQKKFDEDGKPKDVIRYASQYIDLLPRKDDLPEQVPMEKIYPIIDGLNNCGRLPLAIGNNLTLICRPNDTRLLSEPLLYDWEIRDMYGHVLPRVNLLAKAIKQENNRLILIGIMEPSIKSYGRCIIMRKTGIQDRYSGPQIITDIPGYIPKPNERYEVLIRIVGLNEMGEVIAKPGDDISLKCLALNASTKEPIPNVSTGWNFMNDYEETIPIGKLASIVQLNVDNELQLTNLYENPNSHGRCMITLDQKVTLSSPYFKYHVIGDSVSPHIPISPSYSDKRVRVEISGLNEQNQISVTRVGDDATLRCQAIVVDTSSPLYPTHGIRYGWEWRYTDEDPVSTSNIAVSLETNGDRLGLRGIRPPPGTKGRNVKGRCIVHVPAQQIDPSLSVSDELVYGSDFFSIDVARKPTTIDPQLIPIPGRESDNIEIAVDGLDNEGYLVGNEKESASVVCEARNRTTKQRLSTEGLRAEYDVMYGWEFSDVTGRSVDSSLFANSVSMDSSGNLRLRDLVAPNRGNLPFKIRCTAVVSKRPSIPDEKPSSPKLYTSDYFGMDVRRSDGTSTRTGEEVDIKGSLIKVKIDGLKPDGTFTTQLGENASIMCTAVDSNTDETVQDVIIGWDIRRSNGAIINLGILADQVMQESNKLQFYSMKSLNSFADDIHGRCIVYRGNQIYRSDYFKIKVSTLPKEVDVEGDGRILVRLVDISPTDRKILLKSGESETIRCIGIDARTGDRVDDLNYGWDYYYTQYETSSSSSSSSTTSPIRGSLGPLVSKLEESPDGYLSILLNDDLTQKDGAYLRCRLSNGTSIYTSPYYRLVTETDEEISEGIPDMTTRKPAENVFYIWDFQEPGVYHPKGDFQFIQNQLTITNLDSLSGTVKGRCKVSYKGSNKWDSSPDFLIHLEKDIIEPERKPPTLDDVEKLKEYEESIKQKGIKEADDTDDRILVTVNGLNDDGNLIGAANDEKTLSCNAEVKEDVNSAILSYNWELMDSNGNLISLSHLADDVSLSSSDGVLRLNGLRVSQLSEQGNLKGHCFVIANITKTMIMLDGIEKEKTEQLLYHSKMFGIAITEDGTYTGPIGGSDLNSNKVRVGVVGLTTSGQLTAESGDKVNLQCYAIDTQTNVPLSDAIYAWEIRDRNDQSIMTETIAQIVLRSINVISFIHLRPTDHLQWSKHLFGRCSAYSPENKHLYYSDYFHINVRQPSIDGKTGPDNHIHVEVTGIPSNGVLSAEEGDNVNLECRAVNITDNTPITSTEGIYHFQFDEAAPDRDDTYGGYLADEIIQEQLSNEIGGIQLILNGMKYGKWHRGRCVVTLIQKDYDKELKEPIKRYTSKYFWSDIRHKGEVQLEGFDPKKQITTIQGITYDPNVLVKVYGTNPNDTITVKPGENIELDCYALGYRSSGEGIRLRCLARGTDQVENKIRQDQTYASPVYTFETMKHFEDIDKKPDIERKRYDPKDAVIVKVYELRPDGSVIVPPGGNLKLNCLALGKLYNVISNYN</sequence>
<evidence type="ECO:0000313" key="2">
    <source>
        <dbReference type="EMBL" id="RTG82818.1"/>
    </source>
</evidence>
<dbReference type="InterPro" id="IPR007110">
    <property type="entry name" value="Ig-like_dom"/>
</dbReference>
<gene>
    <name evidence="2" type="ORF">DC041_0007378</name>
</gene>
<keyword evidence="3" id="KW-1185">Reference proteome</keyword>
<feature type="non-terminal residue" evidence="2">
    <location>
        <position position="1"/>
    </location>
</feature>
<dbReference type="EMBL" id="QMKO01002686">
    <property type="protein sequence ID" value="RTG82818.1"/>
    <property type="molecule type" value="Genomic_DNA"/>
</dbReference>
<name>A0A430Q546_SCHBO</name>
<evidence type="ECO:0000259" key="1">
    <source>
        <dbReference type="PROSITE" id="PS50835"/>
    </source>
</evidence>
<organism evidence="2 3">
    <name type="scientific">Schistosoma bovis</name>
    <name type="common">Blood fluke</name>
    <dbReference type="NCBI Taxonomy" id="6184"/>
    <lineage>
        <taxon>Eukaryota</taxon>
        <taxon>Metazoa</taxon>
        <taxon>Spiralia</taxon>
        <taxon>Lophotrochozoa</taxon>
        <taxon>Platyhelminthes</taxon>
        <taxon>Trematoda</taxon>
        <taxon>Digenea</taxon>
        <taxon>Strigeidida</taxon>
        <taxon>Schistosomatoidea</taxon>
        <taxon>Schistosomatidae</taxon>
        <taxon>Schistosoma</taxon>
    </lineage>
</organism>
<comment type="caution">
    <text evidence="2">The sequence shown here is derived from an EMBL/GenBank/DDBJ whole genome shotgun (WGS) entry which is preliminary data.</text>
</comment>
<feature type="domain" description="Ig-like" evidence="1">
    <location>
        <begin position="321"/>
        <end position="429"/>
    </location>
</feature>
<dbReference type="Proteomes" id="UP000290809">
    <property type="component" value="Unassembled WGS sequence"/>
</dbReference>
<evidence type="ECO:0000313" key="3">
    <source>
        <dbReference type="Proteomes" id="UP000290809"/>
    </source>
</evidence>
<dbReference type="PROSITE" id="PS50835">
    <property type="entry name" value="IG_LIKE"/>
    <property type="match status" value="1"/>
</dbReference>
<dbReference type="STRING" id="6184.A0A430Q546"/>